<dbReference type="SUPFAM" id="SSF54768">
    <property type="entry name" value="dsRNA-binding domain-like"/>
    <property type="match status" value="1"/>
</dbReference>
<dbReference type="AlphaFoldDB" id="A0AAV4PHA8"/>
<dbReference type="EMBL" id="BPLQ01002713">
    <property type="protein sequence ID" value="GIX95309.1"/>
    <property type="molecule type" value="Genomic_DNA"/>
</dbReference>
<feature type="domain" description="DRBM" evidence="4">
    <location>
        <begin position="318"/>
        <end position="393"/>
    </location>
</feature>
<dbReference type="GO" id="GO:0003723">
    <property type="term" value="F:RNA binding"/>
    <property type="evidence" value="ECO:0007669"/>
    <property type="project" value="UniProtKB-UniRule"/>
</dbReference>
<accession>A0AAV4PHA8</accession>
<protein>
    <submittedName>
        <fullName evidence="5">Probable RNA-binding protein 46</fullName>
    </submittedName>
</protein>
<keyword evidence="1 2" id="KW-0694">RNA-binding</keyword>
<dbReference type="PANTHER" id="PTHR21245">
    <property type="entry name" value="HETEROGENEOUS NUCLEAR RIBONUCLEOPROTEIN"/>
    <property type="match status" value="1"/>
</dbReference>
<evidence type="ECO:0000256" key="1">
    <source>
        <dbReference type="ARBA" id="ARBA00022884"/>
    </source>
</evidence>
<dbReference type="Gene3D" id="3.30.160.20">
    <property type="match status" value="1"/>
</dbReference>
<keyword evidence="6" id="KW-1185">Reference proteome</keyword>
<proteinExistence type="predicted"/>
<dbReference type="Gene3D" id="3.30.70.330">
    <property type="match status" value="3"/>
</dbReference>
<evidence type="ECO:0000256" key="2">
    <source>
        <dbReference type="PROSITE-ProRule" id="PRU00176"/>
    </source>
</evidence>
<dbReference type="InterPro" id="IPR014720">
    <property type="entry name" value="dsRBD_dom"/>
</dbReference>
<comment type="caution">
    <text evidence="5">The sequence shown here is derived from an EMBL/GenBank/DDBJ whole genome shotgun (WGS) entry which is preliminary data.</text>
</comment>
<dbReference type="InterPro" id="IPR000504">
    <property type="entry name" value="RRM_dom"/>
</dbReference>
<dbReference type="Proteomes" id="UP001054837">
    <property type="component" value="Unassembled WGS sequence"/>
</dbReference>
<evidence type="ECO:0000259" key="3">
    <source>
        <dbReference type="PROSITE" id="PS50102"/>
    </source>
</evidence>
<name>A0AAV4PHA8_9ARAC</name>
<dbReference type="SUPFAM" id="SSF54928">
    <property type="entry name" value="RNA-binding domain, RBD"/>
    <property type="match status" value="2"/>
</dbReference>
<evidence type="ECO:0000313" key="5">
    <source>
        <dbReference type="EMBL" id="GIX95309.1"/>
    </source>
</evidence>
<dbReference type="PROSITE" id="PS50137">
    <property type="entry name" value="DS_RBD"/>
    <property type="match status" value="1"/>
</dbReference>
<evidence type="ECO:0000313" key="6">
    <source>
        <dbReference type="Proteomes" id="UP001054837"/>
    </source>
</evidence>
<dbReference type="PROSITE" id="PS50102">
    <property type="entry name" value="RRM"/>
    <property type="match status" value="2"/>
</dbReference>
<organism evidence="5 6">
    <name type="scientific">Caerostris darwini</name>
    <dbReference type="NCBI Taxonomy" id="1538125"/>
    <lineage>
        <taxon>Eukaryota</taxon>
        <taxon>Metazoa</taxon>
        <taxon>Ecdysozoa</taxon>
        <taxon>Arthropoda</taxon>
        <taxon>Chelicerata</taxon>
        <taxon>Arachnida</taxon>
        <taxon>Araneae</taxon>
        <taxon>Araneomorphae</taxon>
        <taxon>Entelegynae</taxon>
        <taxon>Araneoidea</taxon>
        <taxon>Araneidae</taxon>
        <taxon>Caerostris</taxon>
    </lineage>
</organism>
<reference evidence="5 6" key="1">
    <citation type="submission" date="2021-06" db="EMBL/GenBank/DDBJ databases">
        <title>Caerostris darwini draft genome.</title>
        <authorList>
            <person name="Kono N."/>
            <person name="Arakawa K."/>
        </authorList>
    </citation>
    <scope>NUCLEOTIDE SEQUENCE [LARGE SCALE GENOMIC DNA]</scope>
</reference>
<dbReference type="SMART" id="SM00360">
    <property type="entry name" value="RRM"/>
    <property type="match status" value="3"/>
</dbReference>
<dbReference type="InterPro" id="IPR035979">
    <property type="entry name" value="RBD_domain_sf"/>
</dbReference>
<dbReference type="InterPro" id="IPR012677">
    <property type="entry name" value="Nucleotide-bd_a/b_plait_sf"/>
</dbReference>
<feature type="domain" description="RRM" evidence="3">
    <location>
        <begin position="34"/>
        <end position="123"/>
    </location>
</feature>
<gene>
    <name evidence="5" type="primary">Rbm46</name>
    <name evidence="5" type="ORF">CDAR_92581</name>
</gene>
<dbReference type="Pfam" id="PF00076">
    <property type="entry name" value="RRM_1"/>
    <property type="match status" value="2"/>
</dbReference>
<evidence type="ECO:0000259" key="4">
    <source>
        <dbReference type="PROSITE" id="PS50137"/>
    </source>
</evidence>
<sequence length="394" mass="43942">MSVVQESGRFVRSRGQMICGPAADWRGPPPPRGCEVFIAGVPTDVSEDELLSAFQQVGPVYQFRFMVDIGGRGRGFAFCTFAAREDAHRAIMALDGHQIRPNARISVVRSVDNRSLRIGYVPLHKTSDEIGRELSAYAGGIKEVSLPPSQEGDLGVVHVEFESHRSACLARRIFLSGGVRLFNRDMVTMEWAEPDQEVTTLLVRNMPVHWDEHHVETFFSRRGLGKARKVVKKENFIFVDYLTRENAENIMMKLNGTYLAGKKIKVCWAKPLRKAPAAPNTSIVQDVQVRVPSQNYVKAGAVNKQRARDETPALLKTTHVQELANVCVDKQYGDPYYKVFKVTGPNDSINYTSKVTIRNFPFWSKTYGSAGSFSSAAVAKDSAAHRALGDMAFW</sequence>
<feature type="domain" description="RRM" evidence="3">
    <location>
        <begin position="199"/>
        <end position="271"/>
    </location>
</feature>